<dbReference type="SMART" id="SM00448">
    <property type="entry name" value="REC"/>
    <property type="match status" value="1"/>
</dbReference>
<dbReference type="PROSITE" id="PS50110">
    <property type="entry name" value="RESPONSE_REGULATORY"/>
    <property type="match status" value="1"/>
</dbReference>
<gene>
    <name evidence="4" type="ORF">ACFQPS_20240</name>
</gene>
<comment type="caution">
    <text evidence="4">The sequence shown here is derived from an EMBL/GenBank/DDBJ whole genome shotgun (WGS) entry which is preliminary data.</text>
</comment>
<dbReference type="EMBL" id="JBHTCM010000040">
    <property type="protein sequence ID" value="MFC7335504.1"/>
    <property type="molecule type" value="Genomic_DNA"/>
</dbReference>
<keyword evidence="5" id="KW-1185">Reference proteome</keyword>
<evidence type="ECO:0000313" key="5">
    <source>
        <dbReference type="Proteomes" id="UP001596456"/>
    </source>
</evidence>
<feature type="domain" description="Response regulatory" evidence="3">
    <location>
        <begin position="3"/>
        <end position="120"/>
    </location>
</feature>
<dbReference type="PANTHER" id="PTHR44591">
    <property type="entry name" value="STRESS RESPONSE REGULATOR PROTEIN 1"/>
    <property type="match status" value="1"/>
</dbReference>
<protein>
    <submittedName>
        <fullName evidence="4">Response regulator</fullName>
    </submittedName>
</protein>
<dbReference type="Pfam" id="PF00072">
    <property type="entry name" value="Response_reg"/>
    <property type="match status" value="1"/>
</dbReference>
<dbReference type="SUPFAM" id="SSF52172">
    <property type="entry name" value="CheY-like"/>
    <property type="match status" value="1"/>
</dbReference>
<proteinExistence type="predicted"/>
<dbReference type="InterPro" id="IPR050595">
    <property type="entry name" value="Bact_response_regulator"/>
</dbReference>
<reference evidence="5" key="1">
    <citation type="journal article" date="2019" name="Int. J. Syst. Evol. Microbiol.">
        <title>The Global Catalogue of Microorganisms (GCM) 10K type strain sequencing project: providing services to taxonomists for standard genome sequencing and annotation.</title>
        <authorList>
            <consortium name="The Broad Institute Genomics Platform"/>
            <consortium name="The Broad Institute Genome Sequencing Center for Infectious Disease"/>
            <person name="Wu L."/>
            <person name="Ma J."/>
        </authorList>
    </citation>
    <scope>NUCLEOTIDE SEQUENCE [LARGE SCALE GENOMIC DNA]</scope>
    <source>
        <strain evidence="5">CGMCC 1.16275</strain>
    </source>
</reference>
<dbReference type="Proteomes" id="UP001596456">
    <property type="component" value="Unassembled WGS sequence"/>
</dbReference>
<accession>A0ABW2KZH0</accession>
<dbReference type="RefSeq" id="WP_377361181.1">
    <property type="nucleotide sequence ID" value="NZ_JBHTCM010000040.1"/>
</dbReference>
<organism evidence="4 5">
    <name type="scientific">Rhodocista pekingensis</name>
    <dbReference type="NCBI Taxonomy" id="201185"/>
    <lineage>
        <taxon>Bacteria</taxon>
        <taxon>Pseudomonadati</taxon>
        <taxon>Pseudomonadota</taxon>
        <taxon>Alphaproteobacteria</taxon>
        <taxon>Rhodospirillales</taxon>
        <taxon>Azospirillaceae</taxon>
        <taxon>Rhodocista</taxon>
    </lineage>
</organism>
<dbReference type="CDD" id="cd00156">
    <property type="entry name" value="REC"/>
    <property type="match status" value="1"/>
</dbReference>
<evidence type="ECO:0000313" key="4">
    <source>
        <dbReference type="EMBL" id="MFC7335504.1"/>
    </source>
</evidence>
<dbReference type="PANTHER" id="PTHR44591:SF3">
    <property type="entry name" value="RESPONSE REGULATORY DOMAIN-CONTAINING PROTEIN"/>
    <property type="match status" value="1"/>
</dbReference>
<sequence length="129" mass="13595">MGTALIAEDDSQIRDLVSRWLEGSGWRVVAVDDGRDAIQLLAETPVDLVVADLFLKGDCGLGLLRRVNPHLTGMPVIILGQGGDDSALDYGRIATLLGAAGVLPRPFGRSEFLHTLAAALEPRAPGGQP</sequence>
<dbReference type="Gene3D" id="3.40.50.2300">
    <property type="match status" value="1"/>
</dbReference>
<dbReference type="InterPro" id="IPR001789">
    <property type="entry name" value="Sig_transdc_resp-reg_receiver"/>
</dbReference>
<name>A0ABW2KZH0_9PROT</name>
<evidence type="ECO:0000256" key="1">
    <source>
        <dbReference type="ARBA" id="ARBA00022553"/>
    </source>
</evidence>
<evidence type="ECO:0000259" key="3">
    <source>
        <dbReference type="PROSITE" id="PS50110"/>
    </source>
</evidence>
<evidence type="ECO:0000256" key="2">
    <source>
        <dbReference type="PROSITE-ProRule" id="PRU00169"/>
    </source>
</evidence>
<keyword evidence="1 2" id="KW-0597">Phosphoprotein</keyword>
<feature type="modified residue" description="4-aspartylphosphate" evidence="2">
    <location>
        <position position="52"/>
    </location>
</feature>
<dbReference type="InterPro" id="IPR011006">
    <property type="entry name" value="CheY-like_superfamily"/>
</dbReference>